<dbReference type="Pfam" id="PF00576">
    <property type="entry name" value="Transthyretin"/>
    <property type="match status" value="1"/>
</dbReference>
<comment type="subunit">
    <text evidence="4 8">Homotetramer.</text>
</comment>
<dbReference type="Gene3D" id="2.60.40.180">
    <property type="entry name" value="Transthyretin/hydroxyisourate hydrolase domain"/>
    <property type="match status" value="1"/>
</dbReference>
<proteinExistence type="inferred from homology"/>
<dbReference type="PROSITE" id="PS00768">
    <property type="entry name" value="TRANSTHYRETIN_1"/>
    <property type="match status" value="1"/>
</dbReference>
<reference evidence="10 11" key="1">
    <citation type="submission" date="2015-02" db="EMBL/GenBank/DDBJ databases">
        <title>Draft genome sequences of ten Microbacterium spp. with emphasis on heavy metal contaminated environments.</title>
        <authorList>
            <person name="Corretto E."/>
        </authorList>
    </citation>
    <scope>NUCLEOTIDE SEQUENCE [LARGE SCALE GENOMIC DNA]</scope>
    <source>
        <strain evidence="10 11">DSM 8608</strain>
    </source>
</reference>
<evidence type="ECO:0000313" key="10">
    <source>
        <dbReference type="EMBL" id="KJL43153.1"/>
    </source>
</evidence>
<dbReference type="GO" id="GO:0033971">
    <property type="term" value="F:hydroxyisourate hydrolase activity"/>
    <property type="evidence" value="ECO:0007669"/>
    <property type="project" value="UniProtKB-EC"/>
</dbReference>
<dbReference type="AlphaFoldDB" id="A0A0M2H9N6"/>
<keyword evidence="6 8" id="KW-0378">Hydrolase</keyword>
<dbReference type="PRINTS" id="PR00189">
    <property type="entry name" value="TRNSTHYRETIN"/>
</dbReference>
<dbReference type="GO" id="GO:0006144">
    <property type="term" value="P:purine nucleobase metabolic process"/>
    <property type="evidence" value="ECO:0007669"/>
    <property type="project" value="UniProtKB-KW"/>
</dbReference>
<dbReference type="InterPro" id="IPR000895">
    <property type="entry name" value="Transthyretin/HIU_hydrolase"/>
</dbReference>
<feature type="domain" description="Transthyretin/hydroxyisourate hydrolase" evidence="9">
    <location>
        <begin position="4"/>
        <end position="107"/>
    </location>
</feature>
<dbReference type="InterPro" id="IPR023416">
    <property type="entry name" value="Transthyretin/HIU_hydrolase_d"/>
</dbReference>
<dbReference type="CDD" id="cd05822">
    <property type="entry name" value="TLP_HIUase"/>
    <property type="match status" value="1"/>
</dbReference>
<dbReference type="PATRIC" id="fig|69370.6.peg.1677"/>
<evidence type="ECO:0000259" key="9">
    <source>
        <dbReference type="Pfam" id="PF00576"/>
    </source>
</evidence>
<protein>
    <recommendedName>
        <fullName evidence="8">5-hydroxyisourate hydrolase</fullName>
        <shortName evidence="8">HIU hydrolase</shortName>
        <shortName evidence="8">HIUHase</shortName>
        <ecNumber evidence="8">3.5.2.17</ecNumber>
    </recommendedName>
</protein>
<dbReference type="InterPro" id="IPR014306">
    <property type="entry name" value="Hydroxyisourate_hydrolase"/>
</dbReference>
<dbReference type="PANTHER" id="PTHR10395">
    <property type="entry name" value="URICASE AND TRANSTHYRETIN-RELATED"/>
    <property type="match status" value="1"/>
</dbReference>
<comment type="similarity">
    <text evidence="3 8">Belongs to the transthyretin family. 5-hydroxyisourate hydrolase subfamily.</text>
</comment>
<evidence type="ECO:0000256" key="2">
    <source>
        <dbReference type="ARBA" id="ARBA00002704"/>
    </source>
</evidence>
<dbReference type="OrthoDB" id="9792386at2"/>
<keyword evidence="11" id="KW-1185">Reference proteome</keyword>
<dbReference type="EC" id="3.5.2.17" evidence="8"/>
<feature type="binding site" evidence="7">
    <location>
        <position position="42"/>
    </location>
    <ligand>
        <name>substrate</name>
    </ligand>
</feature>
<comment type="function">
    <text evidence="2">Catalyzes the hydrolysis of 5-hydroxyisourate (HIU) to 2-oxo-4-hydroxy-4-carboxy-5-ureidoimidazoline (OHCU).</text>
</comment>
<dbReference type="Proteomes" id="UP000034098">
    <property type="component" value="Unassembled WGS sequence"/>
</dbReference>
<feature type="binding site" evidence="7">
    <location>
        <position position="105"/>
    </location>
    <ligand>
        <name>substrate</name>
    </ligand>
</feature>
<feature type="binding site" evidence="7">
    <location>
        <position position="7"/>
    </location>
    <ligand>
        <name>substrate</name>
    </ligand>
</feature>
<evidence type="ECO:0000256" key="8">
    <source>
        <dbReference type="RuleBase" id="RU361270"/>
    </source>
</evidence>
<dbReference type="EMBL" id="JYJA01000032">
    <property type="protein sequence ID" value="KJL43153.1"/>
    <property type="molecule type" value="Genomic_DNA"/>
</dbReference>
<dbReference type="RefSeq" id="WP_045298140.1">
    <property type="nucleotide sequence ID" value="NZ_JYJA01000032.1"/>
</dbReference>
<evidence type="ECO:0000256" key="5">
    <source>
        <dbReference type="ARBA" id="ARBA00022631"/>
    </source>
</evidence>
<dbReference type="NCBIfam" id="TIGR02962">
    <property type="entry name" value="hdxy_isourate"/>
    <property type="match status" value="1"/>
</dbReference>
<organism evidence="10 11">
    <name type="scientific">Microbacterium trichothecenolyticum</name>
    <name type="common">Aureobacterium trichothecenolyticum</name>
    <dbReference type="NCBI Taxonomy" id="69370"/>
    <lineage>
        <taxon>Bacteria</taxon>
        <taxon>Bacillati</taxon>
        <taxon>Actinomycetota</taxon>
        <taxon>Actinomycetes</taxon>
        <taxon>Micrococcales</taxon>
        <taxon>Microbacteriaceae</taxon>
        <taxon>Microbacterium</taxon>
    </lineage>
</organism>
<evidence type="ECO:0000256" key="6">
    <source>
        <dbReference type="ARBA" id="ARBA00022801"/>
    </source>
</evidence>
<evidence type="ECO:0000256" key="1">
    <source>
        <dbReference type="ARBA" id="ARBA00001043"/>
    </source>
</evidence>
<sequence length="108" mass="11254">MSQITTHVLDAALGGPARGVGVVLTTADGAEIASGVTDGAGRISDLGPERLDAGTYRLTFATGDFFAATGRTTFYPVVSIDFAVADADQHYHVPLLLSPFAYSTYRGN</sequence>
<comment type="caution">
    <text evidence="10">The sequence shown here is derived from an EMBL/GenBank/DDBJ whole genome shotgun (WGS) entry which is preliminary data.</text>
</comment>
<gene>
    <name evidence="10" type="primary">hiuH</name>
    <name evidence="10" type="ORF">RS82_01647</name>
</gene>
<evidence type="ECO:0000313" key="11">
    <source>
        <dbReference type="Proteomes" id="UP000034098"/>
    </source>
</evidence>
<dbReference type="SUPFAM" id="SSF49472">
    <property type="entry name" value="Transthyretin (synonym: prealbumin)"/>
    <property type="match status" value="1"/>
</dbReference>
<name>A0A0M2H9N6_MICTR</name>
<dbReference type="PANTHER" id="PTHR10395:SF7">
    <property type="entry name" value="5-HYDROXYISOURATE HYDROLASE"/>
    <property type="match status" value="1"/>
</dbReference>
<evidence type="ECO:0000256" key="3">
    <source>
        <dbReference type="ARBA" id="ARBA00009850"/>
    </source>
</evidence>
<evidence type="ECO:0000256" key="4">
    <source>
        <dbReference type="ARBA" id="ARBA00011881"/>
    </source>
</evidence>
<evidence type="ECO:0000256" key="7">
    <source>
        <dbReference type="PIRSR" id="PIRSR600895-51"/>
    </source>
</evidence>
<comment type="catalytic activity">
    <reaction evidence="1 8">
        <text>5-hydroxyisourate + H2O = 5-hydroxy-2-oxo-4-ureido-2,5-dihydro-1H-imidazole-5-carboxylate + H(+)</text>
        <dbReference type="Rhea" id="RHEA:23736"/>
        <dbReference type="ChEBI" id="CHEBI:15377"/>
        <dbReference type="ChEBI" id="CHEBI:15378"/>
        <dbReference type="ChEBI" id="CHEBI:18072"/>
        <dbReference type="ChEBI" id="CHEBI:58639"/>
        <dbReference type="EC" id="3.5.2.17"/>
    </reaction>
</comment>
<accession>A0A0M2H9N6</accession>
<keyword evidence="5 8" id="KW-0659">Purine metabolism</keyword>
<dbReference type="InterPro" id="IPR036817">
    <property type="entry name" value="Transthyretin/HIU_hydrolase_sf"/>
</dbReference>
<dbReference type="InterPro" id="IPR023418">
    <property type="entry name" value="Thyroxine_BS"/>
</dbReference>